<dbReference type="AlphaFoldDB" id="A0A7K3LYN1"/>
<evidence type="ECO:0000256" key="2">
    <source>
        <dbReference type="ARBA" id="ARBA00023277"/>
    </source>
</evidence>
<protein>
    <recommendedName>
        <fullName evidence="5">Fucose isomerase</fullName>
    </recommendedName>
</protein>
<reference evidence="3 4" key="1">
    <citation type="submission" date="2019-11" db="EMBL/GenBank/DDBJ databases">
        <authorList>
            <person name="Li X.-J."/>
            <person name="Feng X.-M."/>
        </authorList>
    </citation>
    <scope>NUCLEOTIDE SEQUENCE [LARGE SCALE GENOMIC DNA]</scope>
    <source>
        <strain evidence="3 4">XMNu-373</strain>
    </source>
</reference>
<accession>A0A7K3LYN1</accession>
<dbReference type="EMBL" id="WLZY01000001">
    <property type="protein sequence ID" value="NDL56151.1"/>
    <property type="molecule type" value="Genomic_DNA"/>
</dbReference>
<evidence type="ECO:0000256" key="1">
    <source>
        <dbReference type="ARBA" id="ARBA00023235"/>
    </source>
</evidence>
<comment type="caution">
    <text evidence="3">The sequence shown here is derived from an EMBL/GenBank/DDBJ whole genome shotgun (WGS) entry which is preliminary data.</text>
</comment>
<keyword evidence="1" id="KW-0413">Isomerase</keyword>
<evidence type="ECO:0000313" key="3">
    <source>
        <dbReference type="EMBL" id="NDL56151.1"/>
    </source>
</evidence>
<name>A0A7K3LYN1_9ACTN</name>
<dbReference type="InterPro" id="IPR009015">
    <property type="entry name" value="Fucose_isomerase_N/cen_sf"/>
</dbReference>
<dbReference type="GO" id="GO:0005737">
    <property type="term" value="C:cytoplasm"/>
    <property type="evidence" value="ECO:0007669"/>
    <property type="project" value="InterPro"/>
</dbReference>
<dbReference type="Proteomes" id="UP000460435">
    <property type="component" value="Unassembled WGS sequence"/>
</dbReference>
<dbReference type="GO" id="GO:0005996">
    <property type="term" value="P:monosaccharide metabolic process"/>
    <property type="evidence" value="ECO:0007669"/>
    <property type="project" value="InterPro"/>
</dbReference>
<gene>
    <name evidence="3" type="ORF">F7O44_03580</name>
</gene>
<evidence type="ECO:0000313" key="4">
    <source>
        <dbReference type="Proteomes" id="UP000460435"/>
    </source>
</evidence>
<organism evidence="3 4">
    <name type="scientific">Phytoactinopolyspora mesophila</name>
    <dbReference type="NCBI Taxonomy" id="2650750"/>
    <lineage>
        <taxon>Bacteria</taxon>
        <taxon>Bacillati</taxon>
        <taxon>Actinomycetota</taxon>
        <taxon>Actinomycetes</taxon>
        <taxon>Jiangellales</taxon>
        <taxon>Jiangellaceae</taxon>
        <taxon>Phytoactinopolyspora</taxon>
    </lineage>
</organism>
<dbReference type="PANTHER" id="PTHR36120:SF1">
    <property type="entry name" value="L-FUCOSE ISOMERASE C-TERMINAL DOMAIN-CONTAINING PROTEIN"/>
    <property type="match status" value="1"/>
</dbReference>
<evidence type="ECO:0008006" key="5">
    <source>
        <dbReference type="Google" id="ProtNLM"/>
    </source>
</evidence>
<keyword evidence="2" id="KW-0119">Carbohydrate metabolism</keyword>
<proteinExistence type="predicted"/>
<sequence length="468" mass="49805">MPRVVCIPTARPTFAVETAAKRAAQARTLLAELGADVVGPTNLVMTPDDVEDAAGFVDPDADLVVNVCASFSDATPALRLYRDLDRPVLLWAFREPGPVGDRLWLNSLCGANLFGHALVGHGGEVRLLYGDPEEPAVRAALREALAGALPPAPQLPAAAGRARAASDDVLPALDGLRGRRIGVIGDAPAGFTPCEYDPEIITRLFGVEVDQLDLDELIERIRDADPAARDRELAEAVEQRPTLRHLDTTHVEPFAAMTTVLRDWSAGQLLSGVALRCWPELPTELGACPCSALSRLADEGTATACERDVYGALTMLVFEALGSGPTYLVDTVDLQTDDNIVRVWHCGSAATKLAAEPATATQSVHCNRKIGVAGDFPLKTGRVVLGRLTENPAQPGGLRLLLTSGESVPAPNRFQGNTADVVLDTAADEFVHGLVTGGFPHHTVIAWQDVRPALRTAADHLGIPIVEW</sequence>
<keyword evidence="4" id="KW-1185">Reference proteome</keyword>
<dbReference type="RefSeq" id="WP_162448777.1">
    <property type="nucleotide sequence ID" value="NZ_WLZY01000001.1"/>
</dbReference>
<dbReference type="PANTHER" id="PTHR36120">
    <property type="entry name" value="FUCOSE ISOMERASE"/>
    <property type="match status" value="1"/>
</dbReference>
<dbReference type="SUPFAM" id="SSF53743">
    <property type="entry name" value="FucI/AraA N-terminal and middle domains"/>
    <property type="match status" value="1"/>
</dbReference>
<dbReference type="GO" id="GO:0016861">
    <property type="term" value="F:intramolecular oxidoreductase activity, interconverting aldoses and ketoses"/>
    <property type="evidence" value="ECO:0007669"/>
    <property type="project" value="InterPro"/>
</dbReference>